<dbReference type="OrthoDB" id="206452at2759"/>
<dbReference type="GO" id="GO:0016779">
    <property type="term" value="F:nucleotidyltransferase activity"/>
    <property type="evidence" value="ECO:0007669"/>
    <property type="project" value="TreeGrafter"/>
</dbReference>
<comment type="caution">
    <text evidence="4">The sequence shown here is derived from an EMBL/GenBank/DDBJ whole genome shotgun (WGS) entry which is preliminary data.</text>
</comment>
<feature type="compositionally biased region" description="Polar residues" evidence="1">
    <location>
        <begin position="99"/>
        <end position="119"/>
    </location>
</feature>
<dbReference type="SUPFAM" id="SSF81301">
    <property type="entry name" value="Nucleotidyltransferase"/>
    <property type="match status" value="1"/>
</dbReference>
<dbReference type="AlphaFoldDB" id="A0A6V7U7B8"/>
<dbReference type="Proteomes" id="UP000580250">
    <property type="component" value="Unassembled WGS sequence"/>
</dbReference>
<dbReference type="PANTHER" id="PTHR12271">
    <property type="entry name" value="POLY A POLYMERASE CID PAP -RELATED"/>
    <property type="match status" value="1"/>
</dbReference>
<dbReference type="Gene3D" id="1.10.357.40">
    <property type="entry name" value="YbiA-like"/>
    <property type="match status" value="1"/>
</dbReference>
<feature type="region of interest" description="Disordered" evidence="1">
    <location>
        <begin position="92"/>
        <end position="119"/>
    </location>
</feature>
<name>A0A6V7U7B8_MELEN</name>
<protein>
    <submittedName>
        <fullName evidence="4">Uncharacterized protein</fullName>
    </submittedName>
</protein>
<dbReference type="SUPFAM" id="SSF143990">
    <property type="entry name" value="YbiA-like"/>
    <property type="match status" value="1"/>
</dbReference>
<dbReference type="Pfam" id="PF22600">
    <property type="entry name" value="MTPAP-like_central"/>
    <property type="match status" value="1"/>
</dbReference>
<evidence type="ECO:0000313" key="5">
    <source>
        <dbReference type="Proteomes" id="UP000580250"/>
    </source>
</evidence>
<sequence length="597" mass="69274">MFFQPRCRTVLLFTSKISRWYHQVTRFLSGQKRRLIVIGKKFENYEYIATSNTTEIIDILMSKNVKFDVQMRGSSVSKRTFMEVEEASSSSEPIKKISRNNLNPLPATSTNKDSIKSQNSSNFDYRKMDIFPSIPSYYRETQTGPRIIDTEKGSVLAFFGYYFLFSNFNRQLRFIIDGNTYDCVERYYTYQKALFNNNHQLANEILDNWHLSPAELKRMAKFNEINNIKYQQWRIIKFDIMRTALFAKFTQNPKAKNMLLETGTSLLIEASYDVTWGVGCNSELIKERQPTDNINNWIGQNKLGVLLMELREQLNSKQGDYNIKLKSDAIEQSDKINVTKHSKINEIEINIQNEENATDLLNRELEAHFVKIVEKENEIERKVRICTEIENVLNKSWSKCNVAVFGSTVALTALSGSDLDLVVYKFKEDGKSVQEDLKIIKHILQMSFEIKDLLFIKFSKVPCIKFRLLNQKIDISMGGPENLGGLLNGIWLNTLNKINPMFRRMCVLIKNWASEINDATKGGINSVSLIMFIETFLIQKKLLPNLFKLKPEIYEGNNIKNYLNNELQKEIVDRMKTSKNLLNMPSLLENLKSFLFG</sequence>
<dbReference type="NCBIfam" id="TIGR02464">
    <property type="entry name" value="ribofla_fusion"/>
    <property type="match status" value="1"/>
</dbReference>
<dbReference type="InterPro" id="IPR037238">
    <property type="entry name" value="YbiA-like_sf"/>
</dbReference>
<dbReference type="Gene3D" id="3.30.460.10">
    <property type="entry name" value="Beta Polymerase, domain 2"/>
    <property type="match status" value="1"/>
</dbReference>
<organism evidence="4 5">
    <name type="scientific">Meloidogyne enterolobii</name>
    <name type="common">Root-knot nematode worm</name>
    <name type="synonym">Meloidogyne mayaguensis</name>
    <dbReference type="NCBI Taxonomy" id="390850"/>
    <lineage>
        <taxon>Eukaryota</taxon>
        <taxon>Metazoa</taxon>
        <taxon>Ecdysozoa</taxon>
        <taxon>Nematoda</taxon>
        <taxon>Chromadorea</taxon>
        <taxon>Rhabditida</taxon>
        <taxon>Tylenchina</taxon>
        <taxon>Tylenchomorpha</taxon>
        <taxon>Tylenchoidea</taxon>
        <taxon>Meloidogynidae</taxon>
        <taxon>Meloidogyninae</taxon>
        <taxon>Meloidogyne</taxon>
    </lineage>
</organism>
<evidence type="ECO:0000259" key="3">
    <source>
        <dbReference type="Pfam" id="PF22600"/>
    </source>
</evidence>
<accession>A0A6V7U7B8</accession>
<dbReference type="CDD" id="cd05402">
    <property type="entry name" value="NT_PAP_TUTase"/>
    <property type="match status" value="1"/>
</dbReference>
<dbReference type="PANTHER" id="PTHR12271:SF40">
    <property type="entry name" value="POLY(A) RNA POLYMERASE GLD2"/>
    <property type="match status" value="1"/>
</dbReference>
<dbReference type="EMBL" id="CAJEWN010000041">
    <property type="protein sequence ID" value="CAD2148338.1"/>
    <property type="molecule type" value="Genomic_DNA"/>
</dbReference>
<dbReference type="Gene3D" id="1.10.1410.10">
    <property type="match status" value="1"/>
</dbReference>
<evidence type="ECO:0000256" key="1">
    <source>
        <dbReference type="SAM" id="MobiDB-lite"/>
    </source>
</evidence>
<proteinExistence type="predicted"/>
<dbReference type="InterPro" id="IPR012816">
    <property type="entry name" value="NADAR"/>
</dbReference>
<reference evidence="4 5" key="1">
    <citation type="submission" date="2020-08" db="EMBL/GenBank/DDBJ databases">
        <authorList>
            <person name="Koutsovoulos G."/>
            <person name="Danchin GJ E."/>
        </authorList>
    </citation>
    <scope>NUCLEOTIDE SEQUENCE [LARGE SCALE GENOMIC DNA]</scope>
</reference>
<dbReference type="CDD" id="cd15457">
    <property type="entry name" value="NADAR"/>
    <property type="match status" value="1"/>
</dbReference>
<dbReference type="Pfam" id="PF08719">
    <property type="entry name" value="NADAR"/>
    <property type="match status" value="1"/>
</dbReference>
<dbReference type="GO" id="GO:0031123">
    <property type="term" value="P:RNA 3'-end processing"/>
    <property type="evidence" value="ECO:0007669"/>
    <property type="project" value="TreeGrafter"/>
</dbReference>
<evidence type="ECO:0000313" key="4">
    <source>
        <dbReference type="EMBL" id="CAD2148338.1"/>
    </source>
</evidence>
<dbReference type="SUPFAM" id="SSF81631">
    <property type="entry name" value="PAP/OAS1 substrate-binding domain"/>
    <property type="match status" value="1"/>
</dbReference>
<gene>
    <name evidence="4" type="ORF">MENT_LOCUS9297</name>
</gene>
<feature type="domain" description="NADAR" evidence="2">
    <location>
        <begin position="164"/>
        <end position="314"/>
    </location>
</feature>
<dbReference type="InterPro" id="IPR054708">
    <property type="entry name" value="MTPAP-like_central"/>
</dbReference>
<evidence type="ECO:0000259" key="2">
    <source>
        <dbReference type="Pfam" id="PF08719"/>
    </source>
</evidence>
<feature type="domain" description="Poly(A) RNA polymerase mitochondrial-like central palm" evidence="3">
    <location>
        <begin position="361"/>
        <end position="477"/>
    </location>
</feature>
<dbReference type="InterPro" id="IPR043519">
    <property type="entry name" value="NT_sf"/>
</dbReference>